<dbReference type="RefSeq" id="WP_157118884.1">
    <property type="nucleotide sequence ID" value="NZ_JAXOJX010000023.1"/>
</dbReference>
<proteinExistence type="predicted"/>
<accession>A0ABU5IFJ7</accession>
<evidence type="ECO:0000256" key="1">
    <source>
        <dbReference type="SAM" id="SignalP"/>
    </source>
</evidence>
<organism evidence="2 3">
    <name type="scientific">Azohydromonas lata</name>
    <dbReference type="NCBI Taxonomy" id="45677"/>
    <lineage>
        <taxon>Bacteria</taxon>
        <taxon>Pseudomonadati</taxon>
        <taxon>Pseudomonadota</taxon>
        <taxon>Betaproteobacteria</taxon>
        <taxon>Burkholderiales</taxon>
        <taxon>Sphaerotilaceae</taxon>
        <taxon>Azohydromonas</taxon>
    </lineage>
</organism>
<evidence type="ECO:0000313" key="2">
    <source>
        <dbReference type="EMBL" id="MDZ5457871.1"/>
    </source>
</evidence>
<keyword evidence="3" id="KW-1185">Reference proteome</keyword>
<comment type="caution">
    <text evidence="2">The sequence shown here is derived from an EMBL/GenBank/DDBJ whole genome shotgun (WGS) entry which is preliminary data.</text>
</comment>
<feature type="chain" id="PRO_5046433533" evidence="1">
    <location>
        <begin position="25"/>
        <end position="127"/>
    </location>
</feature>
<protein>
    <submittedName>
        <fullName evidence="2">Uncharacterized protein</fullName>
    </submittedName>
</protein>
<sequence>MSIRSLGLAAAVAVFAFTAVAAQAADVSVACEKRSSRSKVSVDGNNLADGNYRAVVTSGAGTARSPFEHTVGDEVEFDFDSRPADIAEGATAISPGFIQDGRVRGWLVNASGQRVTPVVTAICRIRR</sequence>
<gene>
    <name evidence="2" type="ORF">SM757_14935</name>
</gene>
<keyword evidence="1" id="KW-0732">Signal</keyword>
<name>A0ABU5IFJ7_9BURK</name>
<dbReference type="Proteomes" id="UP001293718">
    <property type="component" value="Unassembled WGS sequence"/>
</dbReference>
<dbReference type="EMBL" id="JAXOJX010000023">
    <property type="protein sequence ID" value="MDZ5457871.1"/>
    <property type="molecule type" value="Genomic_DNA"/>
</dbReference>
<reference evidence="2 3" key="1">
    <citation type="submission" date="2023-11" db="EMBL/GenBank/DDBJ databases">
        <title>Draft genome of Azohydromonas lata strain H1 (DSM1123), a polyhydroxyalkanoate producer.</title>
        <authorList>
            <person name="Traversa D."/>
            <person name="D'Addabbo P."/>
            <person name="Pazzani C."/>
            <person name="Manzari C."/>
            <person name="Chiara M."/>
            <person name="Scrascia M."/>
        </authorList>
    </citation>
    <scope>NUCLEOTIDE SEQUENCE [LARGE SCALE GENOMIC DNA]</scope>
    <source>
        <strain evidence="2 3">H1</strain>
    </source>
</reference>
<feature type="signal peptide" evidence="1">
    <location>
        <begin position="1"/>
        <end position="24"/>
    </location>
</feature>
<evidence type="ECO:0000313" key="3">
    <source>
        <dbReference type="Proteomes" id="UP001293718"/>
    </source>
</evidence>